<feature type="binding site" evidence="12">
    <location>
        <position position="305"/>
    </location>
    <ligand>
        <name>UDP-N-acetyl-alpha-D-glucosamine</name>
        <dbReference type="ChEBI" id="CHEBI:57705"/>
    </ligand>
</feature>
<dbReference type="AlphaFoldDB" id="A0A0G1MYM1"/>
<keyword evidence="3 12" id="KW-0963">Cytoplasm</keyword>
<dbReference type="NCBIfam" id="NF006873">
    <property type="entry name" value="PRK09369.1"/>
    <property type="match status" value="1"/>
</dbReference>
<dbReference type="Gene3D" id="3.65.10.10">
    <property type="entry name" value="Enolpyruvate transferase domain"/>
    <property type="match status" value="2"/>
</dbReference>
<reference evidence="14 15" key="1">
    <citation type="journal article" date="2015" name="Nature">
        <title>rRNA introns, odd ribosomes, and small enigmatic genomes across a large radiation of phyla.</title>
        <authorList>
            <person name="Brown C.T."/>
            <person name="Hug L.A."/>
            <person name="Thomas B.C."/>
            <person name="Sharon I."/>
            <person name="Castelle C.J."/>
            <person name="Singh A."/>
            <person name="Wilkins M.J."/>
            <person name="Williams K.H."/>
            <person name="Banfield J.F."/>
        </authorList>
    </citation>
    <scope>NUCLEOTIDE SEQUENCE [LARGE SCALE GENOMIC DNA]</scope>
</reference>
<keyword evidence="12" id="KW-0670">Pyruvate</keyword>
<dbReference type="InterPro" id="IPR050068">
    <property type="entry name" value="MurA_subfamily"/>
</dbReference>
<gene>
    <name evidence="12" type="primary">murA</name>
    <name evidence="14" type="ORF">UX20_C0029G0007</name>
</gene>
<dbReference type="GO" id="GO:0071555">
    <property type="term" value="P:cell wall organization"/>
    <property type="evidence" value="ECO:0007669"/>
    <property type="project" value="UniProtKB-KW"/>
</dbReference>
<evidence type="ECO:0000256" key="7">
    <source>
        <dbReference type="ARBA" id="ARBA00022984"/>
    </source>
</evidence>
<dbReference type="InterPro" id="IPR013792">
    <property type="entry name" value="RNA3'P_cycl/enolpyr_Trfase_a/b"/>
</dbReference>
<keyword evidence="4 12" id="KW-0132">Cell division</keyword>
<dbReference type="SUPFAM" id="SSF55205">
    <property type="entry name" value="EPT/RTPC-like"/>
    <property type="match status" value="1"/>
</dbReference>
<evidence type="ECO:0000256" key="11">
    <source>
        <dbReference type="ARBA" id="ARBA00047527"/>
    </source>
</evidence>
<accession>A0A0G1MYM1</accession>
<dbReference type="GO" id="GO:0008760">
    <property type="term" value="F:UDP-N-acetylglucosamine 1-carboxyvinyltransferase activity"/>
    <property type="evidence" value="ECO:0007669"/>
    <property type="project" value="UniProtKB-UniRule"/>
</dbReference>
<comment type="catalytic activity">
    <reaction evidence="11 12">
        <text>phosphoenolpyruvate + UDP-N-acetyl-alpha-D-glucosamine = UDP-N-acetyl-3-O-(1-carboxyvinyl)-alpha-D-glucosamine + phosphate</text>
        <dbReference type="Rhea" id="RHEA:18681"/>
        <dbReference type="ChEBI" id="CHEBI:43474"/>
        <dbReference type="ChEBI" id="CHEBI:57705"/>
        <dbReference type="ChEBI" id="CHEBI:58702"/>
        <dbReference type="ChEBI" id="CHEBI:68483"/>
        <dbReference type="EC" id="2.5.1.7"/>
    </reaction>
</comment>
<keyword evidence="5 12" id="KW-0808">Transferase</keyword>
<dbReference type="PANTHER" id="PTHR43783:SF1">
    <property type="entry name" value="UDP-N-ACETYLGLUCOSAMINE 1-CARBOXYVINYLTRANSFERASE"/>
    <property type="match status" value="1"/>
</dbReference>
<keyword evidence="9 12" id="KW-0961">Cell wall biogenesis/degradation</keyword>
<dbReference type="GO" id="GO:0008360">
    <property type="term" value="P:regulation of cell shape"/>
    <property type="evidence" value="ECO:0007669"/>
    <property type="project" value="UniProtKB-KW"/>
</dbReference>
<evidence type="ECO:0000256" key="12">
    <source>
        <dbReference type="HAMAP-Rule" id="MF_00111"/>
    </source>
</evidence>
<name>A0A0G1MYM1_9BACT</name>
<dbReference type="PANTHER" id="PTHR43783">
    <property type="entry name" value="UDP-N-ACETYLGLUCOSAMINE 1-CARBOXYVINYLTRANSFERASE"/>
    <property type="match status" value="1"/>
</dbReference>
<evidence type="ECO:0000256" key="2">
    <source>
        <dbReference type="ARBA" id="ARBA00004752"/>
    </source>
</evidence>
<evidence type="ECO:0000256" key="3">
    <source>
        <dbReference type="ARBA" id="ARBA00022490"/>
    </source>
</evidence>
<comment type="subcellular location">
    <subcellularLocation>
        <location evidence="1 12">Cytoplasm</location>
    </subcellularLocation>
</comment>
<feature type="binding site" evidence="12">
    <location>
        <position position="327"/>
    </location>
    <ligand>
        <name>UDP-N-acetyl-alpha-D-glucosamine</name>
        <dbReference type="ChEBI" id="CHEBI:57705"/>
    </ligand>
</feature>
<evidence type="ECO:0000256" key="1">
    <source>
        <dbReference type="ARBA" id="ARBA00004496"/>
    </source>
</evidence>
<evidence type="ECO:0000256" key="8">
    <source>
        <dbReference type="ARBA" id="ARBA00023306"/>
    </source>
</evidence>
<feature type="binding site" evidence="12">
    <location>
        <position position="92"/>
    </location>
    <ligand>
        <name>UDP-N-acetyl-alpha-D-glucosamine</name>
        <dbReference type="ChEBI" id="CHEBI:57705"/>
    </ligand>
</feature>
<comment type="pathway">
    <text evidence="2 12">Cell wall biogenesis; peptidoglycan biosynthesis.</text>
</comment>
<dbReference type="Proteomes" id="UP000034911">
    <property type="component" value="Unassembled WGS sequence"/>
</dbReference>
<keyword evidence="6 12" id="KW-0133">Cell shape</keyword>
<evidence type="ECO:0000256" key="10">
    <source>
        <dbReference type="ARBA" id="ARBA00038367"/>
    </source>
</evidence>
<dbReference type="UniPathway" id="UPA00219"/>
<feature type="active site" description="Proton donor" evidence="12">
    <location>
        <position position="116"/>
    </location>
</feature>
<dbReference type="NCBIfam" id="TIGR01072">
    <property type="entry name" value="murA"/>
    <property type="match status" value="1"/>
</dbReference>
<evidence type="ECO:0000313" key="14">
    <source>
        <dbReference type="EMBL" id="KKU13182.1"/>
    </source>
</evidence>
<dbReference type="PATRIC" id="fig|1619050.3.peg.586"/>
<comment type="function">
    <text evidence="12">Cell wall formation. Adds enolpyruvyl to UDP-N-acetylglucosamine.</text>
</comment>
<dbReference type="GO" id="GO:0009252">
    <property type="term" value="P:peptidoglycan biosynthetic process"/>
    <property type="evidence" value="ECO:0007669"/>
    <property type="project" value="UniProtKB-UniRule"/>
</dbReference>
<evidence type="ECO:0000259" key="13">
    <source>
        <dbReference type="Pfam" id="PF00275"/>
    </source>
</evidence>
<sequence>MAQFVIQGGAPLGGEIAVSGAKNSVLKLIAGAILLKGETKITRVPQAQDVFRMSEILSSVGAKVESEGAVLRIHTDTIIQTTLPRELVKRLRASTVLIGPMLARHGEVRLAYPGGCVLGKRPIDLFVASMRALGAEVEESEEEFIFRAKKLKGAEYFFPFISVTATENMMMAATLAEGRTIIKNAACEPEIPHLAEFLNTCGARITGAGTHTIVIDGVLELHGGEVETVPDRIETGTFAILAAAARAQIKITHCQPDHVEGLWAMFDRIGIPYTIGQDWIEIQKTDKPYKAVEVTTKEYPGFMTDLQPPFTVLLTQAQGMSLVHETIYDGRLFYLDKLSTMGAYTLLCDPHRAVVQGPRKLHGKQLESPDLRAGIALVIAGLIAEGTTTIDNIYQIERGYERIDERLRGLGAHIERINDTKLQE</sequence>
<dbReference type="GO" id="GO:0005737">
    <property type="term" value="C:cytoplasm"/>
    <property type="evidence" value="ECO:0007669"/>
    <property type="project" value="UniProtKB-SubCell"/>
</dbReference>
<dbReference type="EC" id="2.5.1.7" evidence="12"/>
<dbReference type="Pfam" id="PF00275">
    <property type="entry name" value="EPSP_synthase"/>
    <property type="match status" value="1"/>
</dbReference>
<dbReference type="GO" id="GO:0019277">
    <property type="term" value="P:UDP-N-acetylgalactosamine biosynthetic process"/>
    <property type="evidence" value="ECO:0007669"/>
    <property type="project" value="InterPro"/>
</dbReference>
<keyword evidence="7 12" id="KW-0573">Peptidoglycan synthesis</keyword>
<proteinExistence type="inferred from homology"/>
<comment type="similarity">
    <text evidence="10 12">Belongs to the EPSP synthase family. MurA subfamily.</text>
</comment>
<dbReference type="GO" id="GO:0051301">
    <property type="term" value="P:cell division"/>
    <property type="evidence" value="ECO:0007669"/>
    <property type="project" value="UniProtKB-KW"/>
</dbReference>
<protein>
    <recommendedName>
        <fullName evidence="12">UDP-N-acetylglucosamine 1-carboxyvinyltransferase</fullName>
        <ecNumber evidence="12">2.5.1.7</ecNumber>
    </recommendedName>
    <alternativeName>
        <fullName evidence="12">Enoylpyruvate transferase</fullName>
    </alternativeName>
    <alternativeName>
        <fullName evidence="12">UDP-N-acetylglucosamine enolpyruvyl transferase</fullName>
        <shortName evidence="12">EPT</shortName>
    </alternativeName>
</protein>
<feature type="domain" description="Enolpyruvate transferase" evidence="13">
    <location>
        <begin position="7"/>
        <end position="407"/>
    </location>
</feature>
<evidence type="ECO:0000256" key="4">
    <source>
        <dbReference type="ARBA" id="ARBA00022618"/>
    </source>
</evidence>
<organism evidence="14 15">
    <name type="scientific">Candidatus Magasanikbacteria bacterium GW2011_GWC2_45_8</name>
    <dbReference type="NCBI Taxonomy" id="1619050"/>
    <lineage>
        <taxon>Bacteria</taxon>
        <taxon>Candidatus Magasanikiibacteriota</taxon>
    </lineage>
</organism>
<dbReference type="STRING" id="1619050.UX20_C0029G0007"/>
<dbReference type="CDD" id="cd01555">
    <property type="entry name" value="UdpNAET"/>
    <property type="match status" value="1"/>
</dbReference>
<comment type="caution">
    <text evidence="12">Lacks conserved residue(s) required for the propagation of feature annotation.</text>
</comment>
<feature type="modified residue" description="2-(S-cysteinyl)pyruvic acid O-phosphothioketal" evidence="12">
    <location>
        <position position="116"/>
    </location>
</feature>
<evidence type="ECO:0000256" key="9">
    <source>
        <dbReference type="ARBA" id="ARBA00023316"/>
    </source>
</evidence>
<keyword evidence="8 12" id="KW-0131">Cell cycle</keyword>
<dbReference type="EMBL" id="LCLH01000029">
    <property type="protein sequence ID" value="KKU13182.1"/>
    <property type="molecule type" value="Genomic_DNA"/>
</dbReference>
<evidence type="ECO:0000256" key="6">
    <source>
        <dbReference type="ARBA" id="ARBA00022960"/>
    </source>
</evidence>
<dbReference type="InterPro" id="IPR036968">
    <property type="entry name" value="Enolpyruvate_Tfrase_sf"/>
</dbReference>
<dbReference type="InterPro" id="IPR001986">
    <property type="entry name" value="Enolpyruvate_Tfrase_dom"/>
</dbReference>
<dbReference type="HAMAP" id="MF_00111">
    <property type="entry name" value="MurA"/>
    <property type="match status" value="1"/>
</dbReference>
<evidence type="ECO:0000256" key="5">
    <source>
        <dbReference type="ARBA" id="ARBA00022679"/>
    </source>
</evidence>
<feature type="binding site" evidence="12">
    <location>
        <begin position="121"/>
        <end position="125"/>
    </location>
    <ligand>
        <name>UDP-N-acetyl-alpha-D-glucosamine</name>
        <dbReference type="ChEBI" id="CHEBI:57705"/>
    </ligand>
</feature>
<comment type="caution">
    <text evidence="14">The sequence shown here is derived from an EMBL/GenBank/DDBJ whole genome shotgun (WGS) entry which is preliminary data.</text>
</comment>
<evidence type="ECO:0000313" key="15">
    <source>
        <dbReference type="Proteomes" id="UP000034911"/>
    </source>
</evidence>
<dbReference type="InterPro" id="IPR005750">
    <property type="entry name" value="UDP_GlcNAc_COvinyl_MurA"/>
</dbReference>
<feature type="binding site" evidence="12">
    <location>
        <begin position="22"/>
        <end position="23"/>
    </location>
    <ligand>
        <name>phosphoenolpyruvate</name>
        <dbReference type="ChEBI" id="CHEBI:58702"/>
    </ligand>
</feature>